<feature type="non-terminal residue" evidence="2">
    <location>
        <position position="1"/>
    </location>
</feature>
<name>A0ABN7WZD6_GIGMA</name>
<proteinExistence type="predicted"/>
<protein>
    <submittedName>
        <fullName evidence="2">29427_t:CDS:1</fullName>
    </submittedName>
</protein>
<feature type="compositionally biased region" description="Basic and acidic residues" evidence="1">
    <location>
        <begin position="12"/>
        <end position="35"/>
    </location>
</feature>
<organism evidence="2 3">
    <name type="scientific">Gigaspora margarita</name>
    <dbReference type="NCBI Taxonomy" id="4874"/>
    <lineage>
        <taxon>Eukaryota</taxon>
        <taxon>Fungi</taxon>
        <taxon>Fungi incertae sedis</taxon>
        <taxon>Mucoromycota</taxon>
        <taxon>Glomeromycotina</taxon>
        <taxon>Glomeromycetes</taxon>
        <taxon>Diversisporales</taxon>
        <taxon>Gigasporaceae</taxon>
        <taxon>Gigaspora</taxon>
    </lineage>
</organism>
<comment type="caution">
    <text evidence="2">The sequence shown here is derived from an EMBL/GenBank/DDBJ whole genome shotgun (WGS) entry which is preliminary data.</text>
</comment>
<reference evidence="2 3" key="1">
    <citation type="submission" date="2021-06" db="EMBL/GenBank/DDBJ databases">
        <authorList>
            <person name="Kallberg Y."/>
            <person name="Tangrot J."/>
            <person name="Rosling A."/>
        </authorList>
    </citation>
    <scope>NUCLEOTIDE SEQUENCE [LARGE SCALE GENOMIC DNA]</scope>
    <source>
        <strain evidence="2 3">120-4 pot B 10/14</strain>
    </source>
</reference>
<evidence type="ECO:0000313" key="2">
    <source>
        <dbReference type="EMBL" id="CAG8844268.1"/>
    </source>
</evidence>
<evidence type="ECO:0000256" key="1">
    <source>
        <dbReference type="SAM" id="MobiDB-lite"/>
    </source>
</evidence>
<gene>
    <name evidence="2" type="ORF">GMARGA_LOCUS37003</name>
</gene>
<feature type="non-terminal residue" evidence="2">
    <location>
        <position position="152"/>
    </location>
</feature>
<dbReference type="Proteomes" id="UP000789901">
    <property type="component" value="Unassembled WGS sequence"/>
</dbReference>
<sequence>FLSVLNHDIDYNNDHDHDNDHKNDYKNNYKNDHKNNLSNDPSNNLDNDLNNDDDNIIIYCGSGALPKHMAILKSAHWSQYITTMAYCKKKRKCKMNIAPLKKYLKKQFSIIEDSELVEIVQYLNPKAELVKADTIKNILKSLYNFGKRKLKA</sequence>
<feature type="region of interest" description="Disordered" evidence="1">
    <location>
        <begin position="12"/>
        <end position="46"/>
    </location>
</feature>
<evidence type="ECO:0000313" key="3">
    <source>
        <dbReference type="Proteomes" id="UP000789901"/>
    </source>
</evidence>
<keyword evidence="3" id="KW-1185">Reference proteome</keyword>
<accession>A0ABN7WZD6</accession>
<dbReference type="EMBL" id="CAJVQB010075279">
    <property type="protein sequence ID" value="CAG8844268.1"/>
    <property type="molecule type" value="Genomic_DNA"/>
</dbReference>
<feature type="compositionally biased region" description="Low complexity" evidence="1">
    <location>
        <begin position="36"/>
        <end position="46"/>
    </location>
</feature>